<keyword evidence="3 6" id="KW-0808">Transferase</keyword>
<dbReference type="InterPro" id="IPR043129">
    <property type="entry name" value="ATPase_NBD"/>
</dbReference>
<evidence type="ECO:0000256" key="3">
    <source>
        <dbReference type="ARBA" id="ARBA00022679"/>
    </source>
</evidence>
<keyword evidence="6" id="KW-0067">ATP-binding</keyword>
<evidence type="ECO:0000313" key="9">
    <source>
        <dbReference type="EMBL" id="KZT37732.1"/>
    </source>
</evidence>
<proteinExistence type="inferred from homology"/>
<comment type="similarity">
    <text evidence="1 6">Belongs to the FGGY kinase family.</text>
</comment>
<dbReference type="PANTHER" id="PTHR10196:SF57">
    <property type="entry name" value="XYLULOSE KINASE"/>
    <property type="match status" value="1"/>
</dbReference>
<evidence type="ECO:0000256" key="2">
    <source>
        <dbReference type="ARBA" id="ARBA00022629"/>
    </source>
</evidence>
<dbReference type="GO" id="GO:0004856">
    <property type="term" value="F:D-xylulokinase activity"/>
    <property type="evidence" value="ECO:0007669"/>
    <property type="project" value="UniProtKB-UniRule"/>
</dbReference>
<dbReference type="OrthoDB" id="1728974at2759"/>
<evidence type="ECO:0000256" key="5">
    <source>
        <dbReference type="ARBA" id="ARBA00048885"/>
    </source>
</evidence>
<dbReference type="EC" id="2.7.1.17" evidence="6"/>
<dbReference type="Pfam" id="PF00370">
    <property type="entry name" value="FGGY_N"/>
    <property type="match status" value="1"/>
</dbReference>
<evidence type="ECO:0000256" key="4">
    <source>
        <dbReference type="ARBA" id="ARBA00022777"/>
    </source>
</evidence>
<dbReference type="CDD" id="cd07776">
    <property type="entry name" value="ASKHA_NBD_FGGY_SpXK-like"/>
    <property type="match status" value="1"/>
</dbReference>
<dbReference type="InterPro" id="IPR042024">
    <property type="entry name" value="D-XK_euk"/>
</dbReference>
<comment type="function">
    <text evidence="6">Highly specific D-xylulose kinase which participates in the catabolism of xylose. Xylose is a major component of hemicelluloses such as xylan. Most fungi utilize D-xylose via three enzymatic reactions, xylose reductase (XR), xylitol dehydrogenase (XDH), and xylulokinase, to form xylulose 5-phosphate, which enters pentose phosphate pathway.</text>
</comment>
<keyword evidence="2 6" id="KW-0859">Xylose metabolism</keyword>
<dbReference type="GO" id="GO:0005829">
    <property type="term" value="C:cytosol"/>
    <property type="evidence" value="ECO:0007669"/>
    <property type="project" value="TreeGrafter"/>
</dbReference>
<name>A0A166CRD1_9AGAM</name>
<dbReference type="GO" id="GO:0042732">
    <property type="term" value="P:D-xylose metabolic process"/>
    <property type="evidence" value="ECO:0007669"/>
    <property type="project" value="UniProtKB-UniRule"/>
</dbReference>
<evidence type="ECO:0000256" key="6">
    <source>
        <dbReference type="RuleBase" id="RU367058"/>
    </source>
</evidence>
<keyword evidence="6" id="KW-0547">Nucleotide-binding</keyword>
<dbReference type="AlphaFoldDB" id="A0A166CRD1"/>
<dbReference type="InterPro" id="IPR018484">
    <property type="entry name" value="FGGY_N"/>
</dbReference>
<feature type="domain" description="Carbohydrate kinase FGGY N-terminal" evidence="7">
    <location>
        <begin position="127"/>
        <end position="280"/>
    </location>
</feature>
<dbReference type="Gene3D" id="3.30.420.40">
    <property type="match status" value="2"/>
</dbReference>
<dbReference type="PIRSF" id="PIRSF000538">
    <property type="entry name" value="GlpK"/>
    <property type="match status" value="1"/>
</dbReference>
<dbReference type="PANTHER" id="PTHR10196">
    <property type="entry name" value="SUGAR KINASE"/>
    <property type="match status" value="1"/>
</dbReference>
<evidence type="ECO:0000259" key="8">
    <source>
        <dbReference type="Pfam" id="PF02782"/>
    </source>
</evidence>
<evidence type="ECO:0000256" key="1">
    <source>
        <dbReference type="ARBA" id="ARBA00009156"/>
    </source>
</evidence>
<accession>A0A166CRD1</accession>
<sequence length="547" mass="59518">MSSPLFLGFDLSTQQLKAIVISSDTHIVHESSVHFDNHLPHHGTDNGAIHGEDGEAAAPVAMWIEAIDVLLAQMKSAGVDFTRIHAVSGSAQQHGSVYWSSDAPELLKNIPSDKTLEEHLCPGAFSLQDAPIWQDSSTTEECRALEAEVGGPQTLADLTGSRAYERFTGPQISKIYHKDREIYDATHRISLVSSFLASLFLQTYAPVEVSDASGMNLMNILTSKWDDHLLNACGGPSLKEKLGPDPVLGGTNLGSIGGWWMRKWGFPTDCIIAPFTGDNPGTVVALSTPGDALLSLGTSTTYLLAAPPSATPPKRMTTSHLLSHPTTEGASIIMLCYKNGALARSQIMERYAAGSWDKFNELVEQTPPGNNSRLGLYFPLIEIIPPNVQGQYLFSTTNHSVEPVESFPDEAHPRAILESQFLSIKSRVLEILPHDAPPLERLILTGGAAGNPTIRQLVADIFNLKVYVARTKEAGSLGGALLAKYVWWKPQQTEGKNSYTDMRHQDGDSVSEVATPNSHVAAQYEELVEAYRKAEEWVVARSTKNTL</sequence>
<dbReference type="EMBL" id="KV428077">
    <property type="protein sequence ID" value="KZT37732.1"/>
    <property type="molecule type" value="Genomic_DNA"/>
</dbReference>
<keyword evidence="6" id="KW-0119">Carbohydrate metabolism</keyword>
<dbReference type="Proteomes" id="UP000076798">
    <property type="component" value="Unassembled WGS sequence"/>
</dbReference>
<dbReference type="SUPFAM" id="SSF53067">
    <property type="entry name" value="Actin-like ATPase domain"/>
    <property type="match status" value="2"/>
</dbReference>
<organism evidence="9 10">
    <name type="scientific">Sistotremastrum suecicum HHB10207 ss-3</name>
    <dbReference type="NCBI Taxonomy" id="1314776"/>
    <lineage>
        <taxon>Eukaryota</taxon>
        <taxon>Fungi</taxon>
        <taxon>Dikarya</taxon>
        <taxon>Basidiomycota</taxon>
        <taxon>Agaricomycotina</taxon>
        <taxon>Agaricomycetes</taxon>
        <taxon>Sistotremastrales</taxon>
        <taxon>Sistotremastraceae</taxon>
        <taxon>Sistotremastrum</taxon>
    </lineage>
</organism>
<evidence type="ECO:0000259" key="7">
    <source>
        <dbReference type="Pfam" id="PF00370"/>
    </source>
</evidence>
<keyword evidence="4 6" id="KW-0418">Kinase</keyword>
<evidence type="ECO:0000313" key="10">
    <source>
        <dbReference type="Proteomes" id="UP000076798"/>
    </source>
</evidence>
<dbReference type="FunFam" id="3.30.420.40:FF:000118">
    <property type="entry name" value="Xylulose kinase 2"/>
    <property type="match status" value="1"/>
</dbReference>
<dbReference type="InterPro" id="IPR000577">
    <property type="entry name" value="Carb_kinase_FGGY"/>
</dbReference>
<gene>
    <name evidence="9" type="ORF">SISSUDRAFT_1071073</name>
</gene>
<dbReference type="Pfam" id="PF02782">
    <property type="entry name" value="FGGY_C"/>
    <property type="match status" value="1"/>
</dbReference>
<keyword evidence="10" id="KW-1185">Reference proteome</keyword>
<dbReference type="GO" id="GO:0005997">
    <property type="term" value="P:xylulose metabolic process"/>
    <property type="evidence" value="ECO:0007669"/>
    <property type="project" value="TreeGrafter"/>
</dbReference>
<reference evidence="9 10" key="1">
    <citation type="journal article" date="2016" name="Mol. Biol. Evol.">
        <title>Comparative Genomics of Early-Diverging Mushroom-Forming Fungi Provides Insights into the Origins of Lignocellulose Decay Capabilities.</title>
        <authorList>
            <person name="Nagy L.G."/>
            <person name="Riley R."/>
            <person name="Tritt A."/>
            <person name="Adam C."/>
            <person name="Daum C."/>
            <person name="Floudas D."/>
            <person name="Sun H."/>
            <person name="Yadav J.S."/>
            <person name="Pangilinan J."/>
            <person name="Larsson K.H."/>
            <person name="Matsuura K."/>
            <person name="Barry K."/>
            <person name="Labutti K."/>
            <person name="Kuo R."/>
            <person name="Ohm R.A."/>
            <person name="Bhattacharya S.S."/>
            <person name="Shirouzu T."/>
            <person name="Yoshinaga Y."/>
            <person name="Martin F.M."/>
            <person name="Grigoriev I.V."/>
            <person name="Hibbett D.S."/>
        </authorList>
    </citation>
    <scope>NUCLEOTIDE SEQUENCE [LARGE SCALE GENOMIC DNA]</scope>
    <source>
        <strain evidence="9 10">HHB10207 ss-3</strain>
    </source>
</reference>
<comment type="catalytic activity">
    <reaction evidence="5 6">
        <text>D-xylulose + ATP = D-xylulose 5-phosphate + ADP + H(+)</text>
        <dbReference type="Rhea" id="RHEA:10964"/>
        <dbReference type="ChEBI" id="CHEBI:15378"/>
        <dbReference type="ChEBI" id="CHEBI:17140"/>
        <dbReference type="ChEBI" id="CHEBI:30616"/>
        <dbReference type="ChEBI" id="CHEBI:57737"/>
        <dbReference type="ChEBI" id="CHEBI:456216"/>
        <dbReference type="EC" id="2.7.1.17"/>
    </reaction>
</comment>
<protein>
    <recommendedName>
        <fullName evidence="6">Xylulose kinase</fullName>
        <ecNumber evidence="6">2.7.1.17</ecNumber>
    </recommendedName>
</protein>
<dbReference type="GO" id="GO:0005524">
    <property type="term" value="F:ATP binding"/>
    <property type="evidence" value="ECO:0007669"/>
    <property type="project" value="UniProtKB-UniRule"/>
</dbReference>
<dbReference type="STRING" id="1314776.A0A166CRD1"/>
<dbReference type="InterPro" id="IPR018485">
    <property type="entry name" value="FGGY_C"/>
</dbReference>
<feature type="domain" description="Carbohydrate kinase FGGY C-terminal" evidence="8">
    <location>
        <begin position="293"/>
        <end position="485"/>
    </location>
</feature>